<name>A0A917VMA7_9ACTN</name>
<organism evidence="1 2">
    <name type="scientific">Sphaerisporangium melleum</name>
    <dbReference type="NCBI Taxonomy" id="321316"/>
    <lineage>
        <taxon>Bacteria</taxon>
        <taxon>Bacillati</taxon>
        <taxon>Actinomycetota</taxon>
        <taxon>Actinomycetes</taxon>
        <taxon>Streptosporangiales</taxon>
        <taxon>Streptosporangiaceae</taxon>
        <taxon>Sphaerisporangium</taxon>
    </lineage>
</organism>
<accession>A0A917VMA7</accession>
<dbReference type="InterPro" id="IPR011990">
    <property type="entry name" value="TPR-like_helical_dom_sf"/>
</dbReference>
<keyword evidence="2" id="KW-1185">Reference proteome</keyword>
<dbReference type="AlphaFoldDB" id="A0A917VMA7"/>
<dbReference type="Gene3D" id="1.25.40.10">
    <property type="entry name" value="Tetratricopeptide repeat domain"/>
    <property type="match status" value="1"/>
</dbReference>
<gene>
    <name evidence="1" type="ORF">GCM10007964_42250</name>
</gene>
<protein>
    <recommendedName>
        <fullName evidence="3">Transcriptional regulator</fullName>
    </recommendedName>
</protein>
<reference evidence="1" key="1">
    <citation type="journal article" date="2014" name="Int. J. Syst. Evol. Microbiol.">
        <title>Complete genome sequence of Corynebacterium casei LMG S-19264T (=DSM 44701T), isolated from a smear-ripened cheese.</title>
        <authorList>
            <consortium name="US DOE Joint Genome Institute (JGI-PGF)"/>
            <person name="Walter F."/>
            <person name="Albersmeier A."/>
            <person name="Kalinowski J."/>
            <person name="Ruckert C."/>
        </authorList>
    </citation>
    <scope>NUCLEOTIDE SEQUENCE</scope>
    <source>
        <strain evidence="1">JCM 13064</strain>
    </source>
</reference>
<reference evidence="1" key="2">
    <citation type="submission" date="2020-09" db="EMBL/GenBank/DDBJ databases">
        <authorList>
            <person name="Sun Q."/>
            <person name="Ohkuma M."/>
        </authorList>
    </citation>
    <scope>NUCLEOTIDE SEQUENCE</scope>
    <source>
        <strain evidence="1">JCM 13064</strain>
    </source>
</reference>
<dbReference type="Proteomes" id="UP000645217">
    <property type="component" value="Unassembled WGS sequence"/>
</dbReference>
<sequence length="207" mass="22534">MGVDRVLVVRGHGVTGAAYQVSNVGDPAEGVALAQAALEAAGPHTPARARALAWDRLAWAHVRSGDARAATSALGEAGTALAQHGGEDEPGYVYWVDERELQVMEARAYTELRRPLRAVPLLTDVLSRYDATHARELALYLSWLAVALADANEPEEAAKAAGRMFDLSSDVASERTAHRGRVVLKRLVPYRDLPQVRELLTRLRRPQ</sequence>
<evidence type="ECO:0000313" key="2">
    <source>
        <dbReference type="Proteomes" id="UP000645217"/>
    </source>
</evidence>
<evidence type="ECO:0008006" key="3">
    <source>
        <dbReference type="Google" id="ProtNLM"/>
    </source>
</evidence>
<evidence type="ECO:0000313" key="1">
    <source>
        <dbReference type="EMBL" id="GGK95443.1"/>
    </source>
</evidence>
<dbReference type="EMBL" id="BMNT01000023">
    <property type="protein sequence ID" value="GGK95443.1"/>
    <property type="molecule type" value="Genomic_DNA"/>
</dbReference>
<proteinExistence type="predicted"/>
<comment type="caution">
    <text evidence="1">The sequence shown here is derived from an EMBL/GenBank/DDBJ whole genome shotgun (WGS) entry which is preliminary data.</text>
</comment>